<dbReference type="PANTHER" id="PTHR43539:SF9">
    <property type="entry name" value="INDOLE-3-PYRUVATE MONOOXYGENASE YUCCA11-RELATED"/>
    <property type="match status" value="1"/>
</dbReference>
<dbReference type="EC" id="1.14.13.168" evidence="3"/>
<evidence type="ECO:0000256" key="4">
    <source>
        <dbReference type="ARBA" id="ARBA00047707"/>
    </source>
</evidence>
<sequence length="163" mass="17931">MEDYVKHLNISPKFNTSAESCMYGEVRKCWVVMTHNKLDGPIMYASKFLVLATSENVVGYVPEIVGLQSFPSETIHSSSYKSGNDYVGKSMLIVGCGNSGLEIAHDLVVHGANTSIIIGSPLHVMTKELIHVGMVLSTWHLPLKLVDFILMILAYVLFGDLSK</sequence>
<dbReference type="PANTHER" id="PTHR43539">
    <property type="entry name" value="FLAVIN-BINDING MONOOXYGENASE-LIKE PROTEIN (AFU_ORTHOLOGUE AFUA_4G09220)"/>
    <property type="match status" value="1"/>
</dbReference>
<dbReference type="EnsemblPlants" id="TuG1812G0700000810.01.T01">
    <property type="protein sequence ID" value="TuG1812G0700000810.01.T01"/>
    <property type="gene ID" value="TuG1812G0700000810.01"/>
</dbReference>
<reference evidence="6" key="2">
    <citation type="submission" date="2018-03" db="EMBL/GenBank/DDBJ databases">
        <title>The Triticum urartu genome reveals the dynamic nature of wheat genome evolution.</title>
        <authorList>
            <person name="Ling H."/>
            <person name="Ma B."/>
            <person name="Shi X."/>
            <person name="Liu H."/>
            <person name="Dong L."/>
            <person name="Sun H."/>
            <person name="Cao Y."/>
            <person name="Gao Q."/>
            <person name="Zheng S."/>
            <person name="Li Y."/>
            <person name="Yu Y."/>
            <person name="Du H."/>
            <person name="Qi M."/>
            <person name="Li Y."/>
            <person name="Yu H."/>
            <person name="Cui Y."/>
            <person name="Wang N."/>
            <person name="Chen C."/>
            <person name="Wu H."/>
            <person name="Zhao Y."/>
            <person name="Zhang J."/>
            <person name="Li Y."/>
            <person name="Zhou W."/>
            <person name="Zhang B."/>
            <person name="Hu W."/>
            <person name="Eijk M."/>
            <person name="Tang J."/>
            <person name="Witsenboer H."/>
            <person name="Zhao S."/>
            <person name="Li Z."/>
            <person name="Zhang A."/>
            <person name="Wang D."/>
            <person name="Liang C."/>
        </authorList>
    </citation>
    <scope>NUCLEOTIDE SEQUENCE [LARGE SCALE GENOMIC DNA]</scope>
    <source>
        <strain evidence="6">cv. G1812</strain>
    </source>
</reference>
<accession>A0A8R7V3S4</accession>
<evidence type="ECO:0000313" key="6">
    <source>
        <dbReference type="EnsemblPlants" id="TuG1812G0700000810.01.T01"/>
    </source>
</evidence>
<keyword evidence="7" id="KW-1185">Reference proteome</keyword>
<dbReference type="Gene3D" id="3.50.50.60">
    <property type="entry name" value="FAD/NAD(P)-binding domain"/>
    <property type="match status" value="1"/>
</dbReference>
<organism evidence="6 7">
    <name type="scientific">Triticum urartu</name>
    <name type="common">Red wild einkorn</name>
    <name type="synonym">Crithodium urartu</name>
    <dbReference type="NCBI Taxonomy" id="4572"/>
    <lineage>
        <taxon>Eukaryota</taxon>
        <taxon>Viridiplantae</taxon>
        <taxon>Streptophyta</taxon>
        <taxon>Embryophyta</taxon>
        <taxon>Tracheophyta</taxon>
        <taxon>Spermatophyta</taxon>
        <taxon>Magnoliopsida</taxon>
        <taxon>Liliopsida</taxon>
        <taxon>Poales</taxon>
        <taxon>Poaceae</taxon>
        <taxon>BOP clade</taxon>
        <taxon>Pooideae</taxon>
        <taxon>Triticodae</taxon>
        <taxon>Triticeae</taxon>
        <taxon>Triticinae</taxon>
        <taxon>Triticum</taxon>
    </lineage>
</organism>
<feature type="transmembrane region" description="Helical" evidence="5">
    <location>
        <begin position="139"/>
        <end position="158"/>
    </location>
</feature>
<evidence type="ECO:0000256" key="3">
    <source>
        <dbReference type="ARBA" id="ARBA00039148"/>
    </source>
</evidence>
<evidence type="ECO:0000256" key="2">
    <source>
        <dbReference type="ARBA" id="ARBA00023002"/>
    </source>
</evidence>
<dbReference type="GO" id="GO:0103075">
    <property type="term" value="F:indole-3-pyruvate monooxygenase activity"/>
    <property type="evidence" value="ECO:0007669"/>
    <property type="project" value="UniProtKB-EC"/>
</dbReference>
<name>A0A8R7V3S4_TRIUA</name>
<dbReference type="InterPro" id="IPR050982">
    <property type="entry name" value="Auxin_biosynth/cation_transpt"/>
</dbReference>
<dbReference type="SUPFAM" id="SSF51905">
    <property type="entry name" value="FAD/NAD(P)-binding domain"/>
    <property type="match status" value="1"/>
</dbReference>
<keyword evidence="5" id="KW-1133">Transmembrane helix</keyword>
<dbReference type="AlphaFoldDB" id="A0A8R7V3S4"/>
<evidence type="ECO:0000256" key="1">
    <source>
        <dbReference type="ARBA" id="ARBA00009183"/>
    </source>
</evidence>
<reference evidence="7" key="1">
    <citation type="journal article" date="2013" name="Nature">
        <title>Draft genome of the wheat A-genome progenitor Triticum urartu.</title>
        <authorList>
            <person name="Ling H.Q."/>
            <person name="Zhao S."/>
            <person name="Liu D."/>
            <person name="Wang J."/>
            <person name="Sun H."/>
            <person name="Zhang C."/>
            <person name="Fan H."/>
            <person name="Li D."/>
            <person name="Dong L."/>
            <person name="Tao Y."/>
            <person name="Gao C."/>
            <person name="Wu H."/>
            <person name="Li Y."/>
            <person name="Cui Y."/>
            <person name="Guo X."/>
            <person name="Zheng S."/>
            <person name="Wang B."/>
            <person name="Yu K."/>
            <person name="Liang Q."/>
            <person name="Yang W."/>
            <person name="Lou X."/>
            <person name="Chen J."/>
            <person name="Feng M."/>
            <person name="Jian J."/>
            <person name="Zhang X."/>
            <person name="Luo G."/>
            <person name="Jiang Y."/>
            <person name="Liu J."/>
            <person name="Wang Z."/>
            <person name="Sha Y."/>
            <person name="Zhang B."/>
            <person name="Wu H."/>
            <person name="Tang D."/>
            <person name="Shen Q."/>
            <person name="Xue P."/>
            <person name="Zou S."/>
            <person name="Wang X."/>
            <person name="Liu X."/>
            <person name="Wang F."/>
            <person name="Yang Y."/>
            <person name="An X."/>
            <person name="Dong Z."/>
            <person name="Zhang K."/>
            <person name="Zhang X."/>
            <person name="Luo M.C."/>
            <person name="Dvorak J."/>
            <person name="Tong Y."/>
            <person name="Wang J."/>
            <person name="Yang H."/>
            <person name="Li Z."/>
            <person name="Wang D."/>
            <person name="Zhang A."/>
            <person name="Wang J."/>
        </authorList>
    </citation>
    <scope>NUCLEOTIDE SEQUENCE</scope>
    <source>
        <strain evidence="7">cv. G1812</strain>
    </source>
</reference>
<dbReference type="Pfam" id="PF13738">
    <property type="entry name" value="Pyr_redox_3"/>
    <property type="match status" value="1"/>
</dbReference>
<keyword evidence="5" id="KW-0812">Transmembrane</keyword>
<dbReference type="InterPro" id="IPR036188">
    <property type="entry name" value="FAD/NAD-bd_sf"/>
</dbReference>
<dbReference type="Proteomes" id="UP000015106">
    <property type="component" value="Chromosome 7"/>
</dbReference>
<dbReference type="Gramene" id="TuG1812G0700000810.01.T01">
    <property type="protein sequence ID" value="TuG1812G0700000810.01.T01"/>
    <property type="gene ID" value="TuG1812G0700000810.01"/>
</dbReference>
<reference evidence="6" key="3">
    <citation type="submission" date="2022-06" db="UniProtKB">
        <authorList>
            <consortium name="EnsemblPlants"/>
        </authorList>
    </citation>
    <scope>IDENTIFICATION</scope>
</reference>
<keyword evidence="2" id="KW-0560">Oxidoreductase</keyword>
<comment type="catalytic activity">
    <reaction evidence="4">
        <text>indole-3-pyruvate + NADPH + O2 + H(+) = (indol-3-yl)acetate + CO2 + NADP(+) + H2O</text>
        <dbReference type="Rhea" id="RHEA:34331"/>
        <dbReference type="ChEBI" id="CHEBI:15377"/>
        <dbReference type="ChEBI" id="CHEBI:15378"/>
        <dbReference type="ChEBI" id="CHEBI:15379"/>
        <dbReference type="ChEBI" id="CHEBI:16526"/>
        <dbReference type="ChEBI" id="CHEBI:17640"/>
        <dbReference type="ChEBI" id="CHEBI:30854"/>
        <dbReference type="ChEBI" id="CHEBI:57783"/>
        <dbReference type="ChEBI" id="CHEBI:58349"/>
        <dbReference type="EC" id="1.14.13.168"/>
    </reaction>
</comment>
<comment type="similarity">
    <text evidence="1">Belongs to the FMO family.</text>
</comment>
<evidence type="ECO:0000256" key="5">
    <source>
        <dbReference type="SAM" id="Phobius"/>
    </source>
</evidence>
<proteinExistence type="inferred from homology"/>
<keyword evidence="5" id="KW-0472">Membrane</keyword>
<protein>
    <recommendedName>
        <fullName evidence="3">indole-3-pyruvate monooxygenase</fullName>
        <ecNumber evidence="3">1.14.13.168</ecNumber>
    </recommendedName>
</protein>
<dbReference type="GO" id="GO:0050660">
    <property type="term" value="F:flavin adenine dinucleotide binding"/>
    <property type="evidence" value="ECO:0007669"/>
    <property type="project" value="TreeGrafter"/>
</dbReference>
<evidence type="ECO:0000313" key="7">
    <source>
        <dbReference type="Proteomes" id="UP000015106"/>
    </source>
</evidence>